<dbReference type="WBParaSite" id="MCU_010500-RA">
    <property type="protein sequence ID" value="MCU_010500-RA"/>
    <property type="gene ID" value="MCU_010500"/>
</dbReference>
<dbReference type="Gene3D" id="1.10.8.480">
    <property type="match status" value="1"/>
</dbReference>
<evidence type="ECO:0000313" key="13">
    <source>
        <dbReference type="WBParaSite" id="MCU_010500-RA"/>
    </source>
</evidence>
<evidence type="ECO:0000256" key="2">
    <source>
        <dbReference type="ARBA" id="ARBA00022603"/>
    </source>
</evidence>
<keyword evidence="12" id="KW-1185">Reference proteome</keyword>
<dbReference type="SUPFAM" id="SSF53335">
    <property type="entry name" value="S-adenosyl-L-methionine-dependent methyltransferases"/>
    <property type="match status" value="1"/>
</dbReference>
<evidence type="ECO:0000256" key="7">
    <source>
        <dbReference type="ARBA" id="ARBA00046134"/>
    </source>
</evidence>
<dbReference type="EMBL" id="UXSR01005900">
    <property type="protein sequence ID" value="VDD83948.1"/>
    <property type="molecule type" value="Genomic_DNA"/>
</dbReference>
<keyword evidence="3 8" id="KW-0808">Transferase</keyword>
<evidence type="ECO:0000256" key="1">
    <source>
        <dbReference type="ARBA" id="ARBA00022552"/>
    </source>
</evidence>
<dbReference type="InterPro" id="IPR011530">
    <property type="entry name" value="rRNA_adenine_dimethylase"/>
</dbReference>
<dbReference type="InterPro" id="IPR020598">
    <property type="entry name" value="rRNA_Ade_methylase_Trfase_N"/>
</dbReference>
<reference evidence="13" key="2">
    <citation type="submission" date="2019-11" db="UniProtKB">
        <authorList>
            <consortium name="WormBaseParasite"/>
        </authorList>
    </citation>
    <scope>IDENTIFICATION</scope>
</reference>
<feature type="binding site" evidence="8">
    <location>
        <position position="28"/>
    </location>
    <ligand>
        <name>S-adenosyl-L-methionine</name>
        <dbReference type="ChEBI" id="CHEBI:59789"/>
    </ligand>
</feature>
<feature type="binding site" evidence="8">
    <location>
        <position position="55"/>
    </location>
    <ligand>
        <name>S-adenosyl-L-methionine</name>
        <dbReference type="ChEBI" id="CHEBI:59789"/>
    </ligand>
</feature>
<dbReference type="NCBIfam" id="TIGR00755">
    <property type="entry name" value="ksgA"/>
    <property type="match status" value="1"/>
</dbReference>
<dbReference type="OrthoDB" id="74991at2759"/>
<evidence type="ECO:0000259" key="10">
    <source>
        <dbReference type="SMART" id="SM00650"/>
    </source>
</evidence>
<evidence type="ECO:0000256" key="3">
    <source>
        <dbReference type="ARBA" id="ARBA00022679"/>
    </source>
</evidence>
<feature type="domain" description="Ribosomal RNA adenine methylase transferase N-terminal" evidence="10">
    <location>
        <begin position="35"/>
        <end position="205"/>
    </location>
</feature>
<gene>
    <name evidence="11" type="ORF">MCOS_LOCUS9951</name>
</gene>
<dbReference type="GO" id="GO:0003723">
    <property type="term" value="F:RNA binding"/>
    <property type="evidence" value="ECO:0007669"/>
    <property type="project" value="UniProtKB-UniRule"/>
</dbReference>
<evidence type="ECO:0000313" key="12">
    <source>
        <dbReference type="Proteomes" id="UP000267029"/>
    </source>
</evidence>
<protein>
    <recommendedName>
        <fullName evidence="9">rRNA adenine N(6)-methyltransferase</fullName>
        <ecNumber evidence="9">2.1.1.-</ecNumber>
    </recommendedName>
</protein>
<dbReference type="CDD" id="cd02440">
    <property type="entry name" value="AdoMet_MTases"/>
    <property type="match status" value="1"/>
</dbReference>
<evidence type="ECO:0000256" key="9">
    <source>
        <dbReference type="RuleBase" id="RU362106"/>
    </source>
</evidence>
<dbReference type="PROSITE" id="PS51689">
    <property type="entry name" value="SAM_RNA_A_N6_MT"/>
    <property type="match status" value="1"/>
</dbReference>
<evidence type="ECO:0000256" key="8">
    <source>
        <dbReference type="PROSITE-ProRule" id="PRU01026"/>
    </source>
</evidence>
<evidence type="ECO:0000256" key="6">
    <source>
        <dbReference type="ARBA" id="ARBA00035020"/>
    </source>
</evidence>
<evidence type="ECO:0000313" key="11">
    <source>
        <dbReference type="EMBL" id="VDD83948.1"/>
    </source>
</evidence>
<dbReference type="PROSITE" id="PS01131">
    <property type="entry name" value="RRNA_A_DIMETH"/>
    <property type="match status" value="1"/>
</dbReference>
<proteinExistence type="inferred from homology"/>
<dbReference type="SMART" id="SM00650">
    <property type="entry name" value="rADc"/>
    <property type="match status" value="1"/>
</dbReference>
<dbReference type="GO" id="GO:0000179">
    <property type="term" value="F:rRNA (adenine-N6,N6-)-dimethyltransferase activity"/>
    <property type="evidence" value="ECO:0007669"/>
    <property type="project" value="UniProtKB-UniRule"/>
</dbReference>
<dbReference type="InterPro" id="IPR020596">
    <property type="entry name" value="rRNA_Ade_Mease_Trfase_CS"/>
</dbReference>
<dbReference type="PANTHER" id="PTHR11727">
    <property type="entry name" value="DIMETHYLADENOSINE TRANSFERASE"/>
    <property type="match status" value="1"/>
</dbReference>
<dbReference type="Pfam" id="PF00398">
    <property type="entry name" value="RrnaAD"/>
    <property type="match status" value="1"/>
</dbReference>
<dbReference type="STRING" id="53468.A0A0R3UQ08"/>
<dbReference type="Gene3D" id="3.40.50.150">
    <property type="entry name" value="Vaccinia Virus protein VP39"/>
    <property type="match status" value="1"/>
</dbReference>
<reference evidence="11 12" key="1">
    <citation type="submission" date="2018-10" db="EMBL/GenBank/DDBJ databases">
        <authorList>
            <consortium name="Pathogen Informatics"/>
        </authorList>
    </citation>
    <scope>NUCLEOTIDE SEQUENCE [LARGE SCALE GENOMIC DNA]</scope>
</reference>
<comment type="similarity">
    <text evidence="8 9">Belongs to the class I-like SAM-binding methyltransferase superfamily. rRNA adenine N(6)-methyltransferase family.</text>
</comment>
<dbReference type="PANTHER" id="PTHR11727:SF7">
    <property type="entry name" value="DIMETHYLADENOSINE TRANSFERASE-RELATED"/>
    <property type="match status" value="1"/>
</dbReference>
<dbReference type="InterPro" id="IPR001737">
    <property type="entry name" value="KsgA/Erm"/>
</dbReference>
<feature type="binding site" evidence="8">
    <location>
        <position position="76"/>
    </location>
    <ligand>
        <name>S-adenosyl-L-methionine</name>
        <dbReference type="ChEBI" id="CHEBI:59789"/>
    </ligand>
</feature>
<keyword evidence="5 8" id="KW-0694">RNA-binding</keyword>
<accession>A0A0R3UQ08</accession>
<keyword evidence="2 8" id="KW-0489">Methyltransferase</keyword>
<evidence type="ECO:0000256" key="4">
    <source>
        <dbReference type="ARBA" id="ARBA00022691"/>
    </source>
</evidence>
<dbReference type="GO" id="GO:0005730">
    <property type="term" value="C:nucleolus"/>
    <property type="evidence" value="ECO:0007669"/>
    <property type="project" value="TreeGrafter"/>
</dbReference>
<feature type="binding site" evidence="8">
    <location>
        <position position="120"/>
    </location>
    <ligand>
        <name>S-adenosyl-L-methionine</name>
        <dbReference type="ChEBI" id="CHEBI:59789"/>
    </ligand>
</feature>
<comment type="function">
    <text evidence="7">Specifically dimethylates two adjacent adenosines in the loop of a conserved hairpin near the 3'-end of 18S rRNA in the 40S particle. Involved in the pre-rRNA processing steps leading to small-subunit rRNA production independently of its RNA-modifying catalytic activity. Part of the small subunit (SSU) processome, first precursor of the small eukaryotic ribosomal subunit. During the assembly of the SSU processome in the nucleolus, many ribosome biogenesis factors, an RNA chaperone and ribosomal proteins associate with the nascent pre-rRNA and work in concert to generate RNA folding, modifications, rearrangements and cleavage as well as targeted degradation of pre-ribosomal RNA by the RNA exosome.</text>
</comment>
<comment type="subunit">
    <text evidence="6">Part of the small subunit (SSU) processome, composed of more than 70 proteins and the RNA chaperone small nucleolar RNA (snoRNA) U3.</text>
</comment>
<dbReference type="InterPro" id="IPR029063">
    <property type="entry name" value="SAM-dependent_MTases_sf"/>
</dbReference>
<sequence length="320" mass="35999">MRPTSKRNKDALGLKSGGIRFQRDKGQHILKNPLVIQCIVEKAGIKPIDTVLEIGSGTGNLTMKLLEKAKKVCAFELDPRMVAELQKRVQYTPYRSKLEITVGDVIKATNWPKFDLCVANLPYQISSPFIGRLVTIQHHFRAVVVMLQKEFADRLLAQPGSKVYCRLSANAQFHFKIAQLLKVSRNSFKPPPRVDSAVLRIEPRHPKPPVSFSEWDGFLRLVFHRKNKTVASNLKADATIALLRKNYLTLLETRKEGEDKPAPDPPEISEAGAVGLEAMALKVRHILQSSGFESSRARTMDEDDLLRLLLAFRKEGIPFA</sequence>
<dbReference type="FunFam" id="3.40.50.150:FF:000081">
    <property type="entry name" value="rRNA adenine N(6)-methyltransferase"/>
    <property type="match status" value="1"/>
</dbReference>
<organism evidence="11 12">
    <name type="scientific">Mesocestoides corti</name>
    <name type="common">Flatworm</name>
    <dbReference type="NCBI Taxonomy" id="53468"/>
    <lineage>
        <taxon>Eukaryota</taxon>
        <taxon>Metazoa</taxon>
        <taxon>Spiralia</taxon>
        <taxon>Lophotrochozoa</taxon>
        <taxon>Platyhelminthes</taxon>
        <taxon>Cestoda</taxon>
        <taxon>Eucestoda</taxon>
        <taxon>Cyclophyllidea</taxon>
        <taxon>Mesocestoididae</taxon>
        <taxon>Mesocestoides</taxon>
    </lineage>
</organism>
<keyword evidence="1 9" id="KW-0698">rRNA processing</keyword>
<dbReference type="AlphaFoldDB" id="A0A0R3UQ08"/>
<dbReference type="Proteomes" id="UP000267029">
    <property type="component" value="Unassembled WGS sequence"/>
</dbReference>
<dbReference type="EC" id="2.1.1.-" evidence="9"/>
<evidence type="ECO:0000256" key="5">
    <source>
        <dbReference type="ARBA" id="ARBA00022884"/>
    </source>
</evidence>
<keyword evidence="4 8" id="KW-0949">S-adenosyl-L-methionine</keyword>
<feature type="binding site" evidence="8">
    <location>
        <position position="30"/>
    </location>
    <ligand>
        <name>S-adenosyl-L-methionine</name>
        <dbReference type="ChEBI" id="CHEBI:59789"/>
    </ligand>
</feature>
<feature type="binding site" evidence="8">
    <location>
        <position position="104"/>
    </location>
    <ligand>
        <name>S-adenosyl-L-methionine</name>
        <dbReference type="ChEBI" id="CHEBI:59789"/>
    </ligand>
</feature>
<name>A0A0R3UQ08_MESCO</name>